<name>A0AAU7NX54_9GAMM</name>
<dbReference type="AlphaFoldDB" id="A0AAU7NX54"/>
<dbReference type="KEGG" id="mech:Q9L42_005475"/>
<evidence type="ECO:0000256" key="1">
    <source>
        <dbReference type="SAM" id="MobiDB-lite"/>
    </source>
</evidence>
<organism evidence="3 4">
    <name type="scientific">Methylomarinum roseum</name>
    <dbReference type="NCBI Taxonomy" id="3067653"/>
    <lineage>
        <taxon>Bacteria</taxon>
        <taxon>Pseudomonadati</taxon>
        <taxon>Pseudomonadota</taxon>
        <taxon>Gammaproteobacteria</taxon>
        <taxon>Methylococcales</taxon>
        <taxon>Methylococcaceae</taxon>
        <taxon>Methylomarinum</taxon>
    </lineage>
</organism>
<keyword evidence="4" id="KW-1185">Reference proteome</keyword>
<feature type="compositionally biased region" description="Polar residues" evidence="1">
    <location>
        <begin position="62"/>
        <end position="72"/>
    </location>
</feature>
<evidence type="ECO:0000256" key="2">
    <source>
        <dbReference type="SAM" id="Phobius"/>
    </source>
</evidence>
<feature type="transmembrane region" description="Helical" evidence="2">
    <location>
        <begin position="33"/>
        <end position="52"/>
    </location>
</feature>
<reference evidence="3 4" key="1">
    <citation type="journal article" date="2024" name="Microbiology">
        <title>Methylomarinum rosea sp. nov., a novel halophilic methanotrophic bacterium from the hypersaline Lake Elton.</title>
        <authorList>
            <person name="Suleimanov R.Z."/>
            <person name="Oshkin I.Y."/>
            <person name="Danilova O.V."/>
            <person name="Suzina N.E."/>
            <person name="Dedysh S.N."/>
        </authorList>
    </citation>
    <scope>NUCLEOTIDE SEQUENCE [LARGE SCALE GENOMIC DNA]</scope>
    <source>
        <strain evidence="3 4">Ch1-1</strain>
    </source>
</reference>
<feature type="region of interest" description="Disordered" evidence="1">
    <location>
        <begin position="59"/>
        <end position="96"/>
    </location>
</feature>
<keyword evidence="2" id="KW-1133">Transmembrane helix</keyword>
<keyword evidence="2" id="KW-0472">Membrane</keyword>
<evidence type="ECO:0008006" key="5">
    <source>
        <dbReference type="Google" id="ProtNLM"/>
    </source>
</evidence>
<protein>
    <recommendedName>
        <fullName evidence="5">Transposase</fullName>
    </recommendedName>
</protein>
<evidence type="ECO:0000313" key="4">
    <source>
        <dbReference type="Proteomes" id="UP001225378"/>
    </source>
</evidence>
<dbReference type="Proteomes" id="UP001225378">
    <property type="component" value="Chromosome"/>
</dbReference>
<dbReference type="RefSeq" id="WP_305909442.1">
    <property type="nucleotide sequence ID" value="NZ_CP157743.1"/>
</dbReference>
<dbReference type="EMBL" id="CP157743">
    <property type="protein sequence ID" value="XBS21574.1"/>
    <property type="molecule type" value="Genomic_DNA"/>
</dbReference>
<proteinExistence type="predicted"/>
<keyword evidence="2" id="KW-0812">Transmembrane</keyword>
<evidence type="ECO:0000313" key="3">
    <source>
        <dbReference type="EMBL" id="XBS21574.1"/>
    </source>
</evidence>
<accession>A0AAU7NX54</accession>
<sequence length="146" mass="15940">MANLDKTSVRQELDRVKADFEALRKAGKVTPESLAVMNSLFMIVELILAIFLERTTRKDNRNSSLPSSQTGPDDSALVSGSQGKGKRLDKRNAVNSRTVETVSVSTVSTCEVCGESLMEKSGEKGTDLFFGTSMIREYSFPKLTPG</sequence>
<gene>
    <name evidence="3" type="ORF">Q9L42_005475</name>
</gene>